<comment type="caution">
    <text evidence="3">The sequence shown here is derived from an EMBL/GenBank/DDBJ whole genome shotgun (WGS) entry which is preliminary data.</text>
</comment>
<dbReference type="Proteomes" id="UP001556367">
    <property type="component" value="Unassembled WGS sequence"/>
</dbReference>
<feature type="compositionally biased region" description="Polar residues" evidence="1">
    <location>
        <begin position="107"/>
        <end position="120"/>
    </location>
</feature>
<feature type="compositionally biased region" description="Basic and acidic residues" evidence="1">
    <location>
        <begin position="281"/>
        <end position="290"/>
    </location>
</feature>
<evidence type="ECO:0000313" key="3">
    <source>
        <dbReference type="EMBL" id="KAL0946723.1"/>
    </source>
</evidence>
<reference evidence="4" key="1">
    <citation type="submission" date="2024-06" db="EMBL/GenBank/DDBJ databases">
        <title>Multi-omics analyses provide insights into the biosynthesis of the anticancer antibiotic pleurotin in Hohenbuehelia grisea.</title>
        <authorList>
            <person name="Weaver J.A."/>
            <person name="Alberti F."/>
        </authorList>
    </citation>
    <scope>NUCLEOTIDE SEQUENCE [LARGE SCALE GENOMIC DNA]</scope>
    <source>
        <strain evidence="4">T-177</strain>
    </source>
</reference>
<keyword evidence="2" id="KW-1133">Transmembrane helix</keyword>
<evidence type="ECO:0000256" key="2">
    <source>
        <dbReference type="SAM" id="Phobius"/>
    </source>
</evidence>
<keyword evidence="2" id="KW-0472">Membrane</keyword>
<accession>A0ABR3ITZ0</accession>
<evidence type="ECO:0000256" key="1">
    <source>
        <dbReference type="SAM" id="MobiDB-lite"/>
    </source>
</evidence>
<proteinExistence type="predicted"/>
<organism evidence="3 4">
    <name type="scientific">Hohenbuehelia grisea</name>
    <dbReference type="NCBI Taxonomy" id="104357"/>
    <lineage>
        <taxon>Eukaryota</taxon>
        <taxon>Fungi</taxon>
        <taxon>Dikarya</taxon>
        <taxon>Basidiomycota</taxon>
        <taxon>Agaricomycotina</taxon>
        <taxon>Agaricomycetes</taxon>
        <taxon>Agaricomycetidae</taxon>
        <taxon>Agaricales</taxon>
        <taxon>Pleurotineae</taxon>
        <taxon>Pleurotaceae</taxon>
        <taxon>Hohenbuehelia</taxon>
    </lineage>
</organism>
<name>A0ABR3ITZ0_9AGAR</name>
<feature type="region of interest" description="Disordered" evidence="1">
    <location>
        <begin position="65"/>
        <end position="256"/>
    </location>
</feature>
<feature type="transmembrane region" description="Helical" evidence="2">
    <location>
        <begin position="325"/>
        <end position="345"/>
    </location>
</feature>
<feature type="region of interest" description="Disordered" evidence="1">
    <location>
        <begin position="270"/>
        <end position="301"/>
    </location>
</feature>
<feature type="transmembrane region" description="Helical" evidence="2">
    <location>
        <begin position="360"/>
        <end position="378"/>
    </location>
</feature>
<protein>
    <submittedName>
        <fullName evidence="3">Uncharacterized protein</fullName>
    </submittedName>
</protein>
<feature type="compositionally biased region" description="Polar residues" evidence="1">
    <location>
        <begin position="164"/>
        <end position="174"/>
    </location>
</feature>
<feature type="compositionally biased region" description="Basic residues" evidence="1">
    <location>
        <begin position="413"/>
        <end position="428"/>
    </location>
</feature>
<feature type="region of interest" description="Disordered" evidence="1">
    <location>
        <begin position="1"/>
        <end position="50"/>
    </location>
</feature>
<keyword evidence="2" id="KW-0812">Transmembrane</keyword>
<feature type="compositionally biased region" description="Basic and acidic residues" evidence="1">
    <location>
        <begin position="35"/>
        <end position="47"/>
    </location>
</feature>
<dbReference type="EMBL" id="JASNQZ010000015">
    <property type="protein sequence ID" value="KAL0946723.1"/>
    <property type="molecule type" value="Genomic_DNA"/>
</dbReference>
<feature type="region of interest" description="Disordered" evidence="1">
    <location>
        <begin position="408"/>
        <end position="432"/>
    </location>
</feature>
<feature type="transmembrane region" description="Helical" evidence="2">
    <location>
        <begin position="555"/>
        <end position="573"/>
    </location>
</feature>
<gene>
    <name evidence="3" type="ORF">HGRIS_012905</name>
</gene>
<sequence>MYYPRRLDSPPPPSQFRRPWSPDPYDPLPSSSRVPHNDYPSRQREPSDVSVEALDLADYARTLQPYTGFRAEPQYPPSPPIRPLASRLSLSRDRDTIQAPSPVSRGDTLSSGTHDPSSYSRYPAPRRPFSLPARSQREFPMNSYPHVAPDPAGSLSGAEIDVTQFPSWSQNWYNERSKNRTKSKSPPEDMYDASPYGQPDSSKRSPFDPAYAAPSLPASDGYYSWMAPPPTSSLGHESTRDLLPWSGDPPSYDPPMDAALKEERMRMLEREFGSKPRHHRQKDDKGKARSDPAFLDDEGKPLIGTVDEKGNLVTQGPKKRAATRVLQILLAIGAGIPAIFAALAIKPKSPPPPANKPPAFILYVLSVLTILALLYLFVARPCCIRKRKPAPGSGPGLGNGMMVMPVQGLPGGKGKKKDKGMKGKRGKGMKGGMPGMGDVQVNLIVDPGAFQPPDLSSSSDEETEFPGAFDSDGYASSSQRRHAKAKRARAKRRGVFAGLAMEEAWKAARSWMKKMALFDAIAMLLWGAEFVYILIGKRCPSGAFEGWCNAYNTSTASACLLAVAFGASTFFNVKDLSSSKVSPRTRI</sequence>
<keyword evidence="4" id="KW-1185">Reference proteome</keyword>
<feature type="region of interest" description="Disordered" evidence="1">
    <location>
        <begin position="452"/>
        <end position="487"/>
    </location>
</feature>
<feature type="transmembrane region" description="Helical" evidence="2">
    <location>
        <begin position="516"/>
        <end position="535"/>
    </location>
</feature>
<evidence type="ECO:0000313" key="4">
    <source>
        <dbReference type="Proteomes" id="UP001556367"/>
    </source>
</evidence>